<sequence>CDDWALKGSTIFNPKHWNEIITPVYRELANNAHKHDAKLLIHSDGDVTESIPFLINSGVDAIEPYVKT</sequence>
<dbReference type="Gene3D" id="3.20.20.210">
    <property type="match status" value="1"/>
</dbReference>
<evidence type="ECO:0008006" key="2">
    <source>
        <dbReference type="Google" id="ProtNLM"/>
    </source>
</evidence>
<organism evidence="1">
    <name type="scientific">marine sediment metagenome</name>
    <dbReference type="NCBI Taxonomy" id="412755"/>
    <lineage>
        <taxon>unclassified sequences</taxon>
        <taxon>metagenomes</taxon>
        <taxon>ecological metagenomes</taxon>
    </lineage>
</organism>
<dbReference type="EMBL" id="BARV01044178">
    <property type="protein sequence ID" value="GAI69921.1"/>
    <property type="molecule type" value="Genomic_DNA"/>
</dbReference>
<dbReference type="AlphaFoldDB" id="X1RSG3"/>
<accession>X1RSG3</accession>
<proteinExistence type="predicted"/>
<evidence type="ECO:0000313" key="1">
    <source>
        <dbReference type="EMBL" id="GAI69921.1"/>
    </source>
</evidence>
<name>X1RSG3_9ZZZZ</name>
<comment type="caution">
    <text evidence="1">The sequence shown here is derived from an EMBL/GenBank/DDBJ whole genome shotgun (WGS) entry which is preliminary data.</text>
</comment>
<dbReference type="InterPro" id="IPR038071">
    <property type="entry name" value="UROD/MetE-like_sf"/>
</dbReference>
<dbReference type="SUPFAM" id="SSF51726">
    <property type="entry name" value="UROD/MetE-like"/>
    <property type="match status" value="1"/>
</dbReference>
<protein>
    <recommendedName>
        <fullName evidence="2">Uroporphyrinogen decarboxylase (URO-D) domain-containing protein</fullName>
    </recommendedName>
</protein>
<feature type="non-terminal residue" evidence="1">
    <location>
        <position position="1"/>
    </location>
</feature>
<reference evidence="1" key="1">
    <citation type="journal article" date="2014" name="Front. Microbiol.">
        <title>High frequency of phylogenetically diverse reductive dehalogenase-homologous genes in deep subseafloor sedimentary metagenomes.</title>
        <authorList>
            <person name="Kawai M."/>
            <person name="Futagami T."/>
            <person name="Toyoda A."/>
            <person name="Takaki Y."/>
            <person name="Nishi S."/>
            <person name="Hori S."/>
            <person name="Arai W."/>
            <person name="Tsubouchi T."/>
            <person name="Morono Y."/>
            <person name="Uchiyama I."/>
            <person name="Ito T."/>
            <person name="Fujiyama A."/>
            <person name="Inagaki F."/>
            <person name="Takami H."/>
        </authorList>
    </citation>
    <scope>NUCLEOTIDE SEQUENCE</scope>
    <source>
        <strain evidence="1">Expedition CK06-06</strain>
    </source>
</reference>
<gene>
    <name evidence="1" type="ORF">S06H3_65540</name>
</gene>